<comment type="subcellular location">
    <subcellularLocation>
        <location evidence="1">Cell membrane</location>
        <topology evidence="1">Multi-pass membrane protein</topology>
    </subcellularLocation>
</comment>
<name>A0A4U2Z223_9BACT</name>
<evidence type="ECO:0000256" key="2">
    <source>
        <dbReference type="ARBA" id="ARBA00022475"/>
    </source>
</evidence>
<feature type="binding site" evidence="8">
    <location>
        <position position="276"/>
    </location>
    <ligand>
        <name>Mn(2+)</name>
        <dbReference type="ChEBI" id="CHEBI:29035"/>
    </ligand>
</feature>
<keyword evidence="2" id="KW-1003">Cell membrane</keyword>
<feature type="binding site" evidence="8">
    <location>
        <position position="495"/>
    </location>
    <ligand>
        <name>Mn(2+)</name>
        <dbReference type="ChEBI" id="CHEBI:29035"/>
    </ligand>
</feature>
<evidence type="ECO:0000259" key="10">
    <source>
        <dbReference type="Pfam" id="PF00884"/>
    </source>
</evidence>
<feature type="transmembrane region" description="Helical" evidence="9">
    <location>
        <begin position="52"/>
        <end position="72"/>
    </location>
</feature>
<keyword evidence="7" id="KW-0479">Metal-binding</keyword>
<proteinExistence type="predicted"/>
<keyword evidence="4 9" id="KW-1133">Transmembrane helix</keyword>
<keyword evidence="5 9" id="KW-0472">Membrane</keyword>
<comment type="caution">
    <text evidence="11">The sequence shown here is derived from an EMBL/GenBank/DDBJ whole genome shotgun (WGS) entry which is preliminary data.</text>
</comment>
<reference evidence="11 12" key="1">
    <citation type="submission" date="2019-04" db="EMBL/GenBank/DDBJ databases">
        <title>Sulfurimonas crateris sp. nov. a facultative anaerobic sulfur-oxidizing chemolithautotrophic bacterium isolated from a terrestrial mud vulcano.</title>
        <authorList>
            <person name="Ratnikova N.M."/>
            <person name="Slobodkin A.I."/>
            <person name="Merkel A.Y."/>
            <person name="Novikov A."/>
            <person name="Bonch-Osmolovskaya E.A."/>
            <person name="Slobodkina G.B."/>
        </authorList>
    </citation>
    <scope>NUCLEOTIDE SEQUENCE [LARGE SCALE GENOMIC DNA]</scope>
    <source>
        <strain evidence="11 12">SN118</strain>
    </source>
</reference>
<keyword evidence="12" id="KW-1185">Reference proteome</keyword>
<dbReference type="Pfam" id="PF00884">
    <property type="entry name" value="Sulfatase"/>
    <property type="match status" value="1"/>
</dbReference>
<evidence type="ECO:0000256" key="6">
    <source>
        <dbReference type="PIRSR" id="PIRSR005091-1"/>
    </source>
</evidence>
<dbReference type="PANTHER" id="PTHR47371">
    <property type="entry name" value="LIPOTEICHOIC ACID SYNTHASE"/>
    <property type="match status" value="1"/>
</dbReference>
<evidence type="ECO:0000256" key="7">
    <source>
        <dbReference type="PIRSR" id="PIRSR005091-2"/>
    </source>
</evidence>
<dbReference type="EMBL" id="SZPX01000010">
    <property type="protein sequence ID" value="TKI68157.1"/>
    <property type="molecule type" value="Genomic_DNA"/>
</dbReference>
<feature type="binding site" evidence="8">
    <location>
        <position position="496"/>
    </location>
    <ligand>
        <name>Mn(2+)</name>
        <dbReference type="ChEBI" id="CHEBI:29035"/>
    </ligand>
</feature>
<evidence type="ECO:0000313" key="12">
    <source>
        <dbReference type="Proteomes" id="UP000309561"/>
    </source>
</evidence>
<dbReference type="AlphaFoldDB" id="A0A4U2Z223"/>
<accession>A0A4U2Z223</accession>
<dbReference type="CDD" id="cd16015">
    <property type="entry name" value="LTA_synthase"/>
    <property type="match status" value="1"/>
</dbReference>
<evidence type="ECO:0000313" key="11">
    <source>
        <dbReference type="EMBL" id="TKI68157.1"/>
    </source>
</evidence>
<feature type="transmembrane region" description="Helical" evidence="9">
    <location>
        <begin position="168"/>
        <end position="187"/>
    </location>
</feature>
<dbReference type="InterPro" id="IPR050448">
    <property type="entry name" value="OpgB/LTA_synthase_biosynth"/>
</dbReference>
<dbReference type="PIRSF" id="PIRSF005091">
    <property type="entry name" value="Mmb_sulf_HI1246"/>
    <property type="match status" value="1"/>
</dbReference>
<dbReference type="InterPro" id="IPR017850">
    <property type="entry name" value="Alkaline_phosphatase_core_sf"/>
</dbReference>
<feature type="transmembrane region" description="Helical" evidence="9">
    <location>
        <begin position="84"/>
        <end position="104"/>
    </location>
</feature>
<evidence type="ECO:0000256" key="3">
    <source>
        <dbReference type="ARBA" id="ARBA00022692"/>
    </source>
</evidence>
<dbReference type="PANTHER" id="PTHR47371:SF3">
    <property type="entry name" value="PHOSPHOGLYCEROL TRANSFERASE I"/>
    <property type="match status" value="1"/>
</dbReference>
<dbReference type="InterPro" id="IPR000917">
    <property type="entry name" value="Sulfatase_N"/>
</dbReference>
<dbReference type="RefSeq" id="WP_137015437.1">
    <property type="nucleotide sequence ID" value="NZ_SZPX01000010.1"/>
</dbReference>
<dbReference type="GO" id="GO:0046872">
    <property type="term" value="F:metal ion binding"/>
    <property type="evidence" value="ECO:0007669"/>
    <property type="project" value="UniProtKB-KW"/>
</dbReference>
<protein>
    <submittedName>
        <fullName evidence="11">LTA synthase family protein</fullName>
    </submittedName>
</protein>
<feature type="domain" description="Sulfatase N-terminal" evidence="10">
    <location>
        <begin position="269"/>
        <end position="557"/>
    </location>
</feature>
<dbReference type="SUPFAM" id="SSF53649">
    <property type="entry name" value="Alkaline phosphatase-like"/>
    <property type="match status" value="1"/>
</dbReference>
<organism evidence="11 12">
    <name type="scientific">Sulfurimonas crateris</name>
    <dbReference type="NCBI Taxonomy" id="2574727"/>
    <lineage>
        <taxon>Bacteria</taxon>
        <taxon>Pseudomonadati</taxon>
        <taxon>Campylobacterota</taxon>
        <taxon>Epsilonproteobacteria</taxon>
        <taxon>Campylobacterales</taxon>
        <taxon>Sulfurimonadaceae</taxon>
        <taxon>Sulfurimonas</taxon>
    </lineage>
</organism>
<keyword evidence="3 9" id="KW-0812">Transmembrane</keyword>
<evidence type="ECO:0000256" key="9">
    <source>
        <dbReference type="SAM" id="Phobius"/>
    </source>
</evidence>
<sequence>MKFKNQFTQIIFILFFVFFVMMAIRSTLLFMYPSDFDDLTKSELIRSLLMGFRVDMITIFTFSFAFILPLIFIKKVLPRKIIGVTWGALLLVIFTISFGDVLYFNFTHKHISNEIFNLGNDFNIITNIAFNSYLPYTVGASVFSLIFLYFCYLVFSTSPSAFVGGKKLAVYSLITVLVLFLGIRNTVAGKSFGSADAFAVSKISSGNLALNGFFTLYRTTNGKDKHDLMNVDDAVRITKEALSTPNAKFIDDDYPLYRSYKAKENEKYNVVIVLLESWGAEHIDGFTRYKELNVTPFFKKLSGESLKFTNFYANGLRSIFGITSMFTGITLPSGFEYLGRGLELSNISYLGRVAKQNGYSTMAMQGGNRRSYRVDAVSHISGFDDYYGAEDIPNVEVIEEGREARTGTYDHNLLNFYNKKISELKEPFLSFAFTSTNHPDLHLPRTEFERYPHNLNNYYGELNAYLYVDNAIEKFIDSAKKEPWFDRTIFIFTADHGNGDALNKIGKELRGNPEHLATIEHYRIPLIIYAPKIFKPQELTTLGSQNDIFPTIVDMLGFDANITTLGNSLFDSEVKNRFVYLFGGNMIGLINENGYVMHNFKNVVEQNGENLEESKELLFAVDTAEANLLETNRWAK</sequence>
<evidence type="ECO:0000256" key="1">
    <source>
        <dbReference type="ARBA" id="ARBA00004651"/>
    </source>
</evidence>
<feature type="transmembrane region" description="Helical" evidence="9">
    <location>
        <begin position="12"/>
        <end position="32"/>
    </location>
</feature>
<feature type="active site" evidence="6">
    <location>
        <position position="318"/>
    </location>
</feature>
<evidence type="ECO:0000256" key="4">
    <source>
        <dbReference type="ARBA" id="ARBA00022989"/>
    </source>
</evidence>
<dbReference type="OrthoDB" id="9760224at2"/>
<dbReference type="Gene3D" id="3.40.720.10">
    <property type="entry name" value="Alkaline Phosphatase, subunit A"/>
    <property type="match status" value="1"/>
</dbReference>
<evidence type="ECO:0000256" key="8">
    <source>
        <dbReference type="PIRSR" id="PIRSR005091-3"/>
    </source>
</evidence>
<dbReference type="GO" id="GO:0005886">
    <property type="term" value="C:plasma membrane"/>
    <property type="evidence" value="ECO:0007669"/>
    <property type="project" value="UniProtKB-SubCell"/>
</dbReference>
<evidence type="ECO:0000256" key="5">
    <source>
        <dbReference type="ARBA" id="ARBA00023136"/>
    </source>
</evidence>
<dbReference type="InterPro" id="IPR012160">
    <property type="entry name" value="LtaS-like"/>
</dbReference>
<dbReference type="Proteomes" id="UP000309561">
    <property type="component" value="Unassembled WGS sequence"/>
</dbReference>
<gene>
    <name evidence="11" type="ORF">FCU45_11445</name>
</gene>
<keyword evidence="7" id="KW-0464">Manganese</keyword>
<feature type="binding site" evidence="7">
    <location>
        <position position="438"/>
    </location>
    <ligand>
        <name>substrate</name>
    </ligand>
</feature>
<feature type="transmembrane region" description="Helical" evidence="9">
    <location>
        <begin position="133"/>
        <end position="156"/>
    </location>
</feature>